<evidence type="ECO:0000313" key="3">
    <source>
        <dbReference type="EMBL" id="AGZ40467.1"/>
    </source>
</evidence>
<dbReference type="OrthoDB" id="4475641at2"/>
<dbReference type="PATRIC" id="fig|1246995.3.peg.2218"/>
<keyword evidence="2" id="KW-0812">Transmembrane</keyword>
<keyword evidence="4" id="KW-1185">Reference proteome</keyword>
<evidence type="ECO:0008006" key="5">
    <source>
        <dbReference type="Google" id="ProtNLM"/>
    </source>
</evidence>
<gene>
    <name evidence="3" type="ORF">AFR_10890</name>
</gene>
<feature type="transmembrane region" description="Helical" evidence="2">
    <location>
        <begin position="180"/>
        <end position="198"/>
    </location>
</feature>
<feature type="compositionally biased region" description="Low complexity" evidence="1">
    <location>
        <begin position="281"/>
        <end position="294"/>
    </location>
</feature>
<dbReference type="EMBL" id="CP006272">
    <property type="protein sequence ID" value="AGZ40467.1"/>
    <property type="molecule type" value="Genomic_DNA"/>
</dbReference>
<feature type="compositionally biased region" description="Gly residues" evidence="1">
    <location>
        <begin position="295"/>
        <end position="305"/>
    </location>
</feature>
<keyword evidence="2" id="KW-1133">Transmembrane helix</keyword>
<dbReference type="Proteomes" id="UP000017746">
    <property type="component" value="Chromosome"/>
</dbReference>
<proteinExistence type="predicted"/>
<keyword evidence="2" id="KW-0472">Membrane</keyword>
<evidence type="ECO:0000256" key="1">
    <source>
        <dbReference type="SAM" id="MobiDB-lite"/>
    </source>
</evidence>
<feature type="transmembrane region" description="Helical" evidence="2">
    <location>
        <begin position="154"/>
        <end position="174"/>
    </location>
</feature>
<accession>U5VUH3</accession>
<protein>
    <recommendedName>
        <fullName evidence="5">TIGR04222 domain-containing membrane protein</fullName>
    </recommendedName>
</protein>
<dbReference type="STRING" id="1246995.AFR_10890"/>
<evidence type="ECO:0000313" key="4">
    <source>
        <dbReference type="Proteomes" id="UP000017746"/>
    </source>
</evidence>
<dbReference type="eggNOG" id="ENOG50333NE">
    <property type="taxonomic scope" value="Bacteria"/>
</dbReference>
<organism evidence="3 4">
    <name type="scientific">Actinoplanes friuliensis DSM 7358</name>
    <dbReference type="NCBI Taxonomy" id="1246995"/>
    <lineage>
        <taxon>Bacteria</taxon>
        <taxon>Bacillati</taxon>
        <taxon>Actinomycetota</taxon>
        <taxon>Actinomycetes</taxon>
        <taxon>Micromonosporales</taxon>
        <taxon>Micromonosporaceae</taxon>
        <taxon>Actinoplanes</taxon>
    </lineage>
</organism>
<dbReference type="RefSeq" id="WP_023360367.1">
    <property type="nucleotide sequence ID" value="NC_022657.1"/>
</dbReference>
<reference evidence="3 4" key="1">
    <citation type="journal article" date="2014" name="J. Biotechnol.">
        <title>Complete genome sequence of the actinobacterium Actinoplanes friuliensis HAG 010964, producer of the lipopeptide antibiotic friulimycin.</title>
        <authorList>
            <person name="Ruckert C."/>
            <person name="Szczepanowski R."/>
            <person name="Albersmeier A."/>
            <person name="Goesmann A."/>
            <person name="Fischer N."/>
            <person name="Steinkamper A."/>
            <person name="Puhler A."/>
            <person name="Biener R."/>
            <person name="Schwartz D."/>
            <person name="Kalinowski J."/>
        </authorList>
    </citation>
    <scope>NUCLEOTIDE SEQUENCE [LARGE SCALE GENOMIC DNA]</scope>
    <source>
        <strain evidence="3 4">DSM 7358</strain>
    </source>
</reference>
<feature type="region of interest" description="Disordered" evidence="1">
    <location>
        <begin position="281"/>
        <end position="305"/>
    </location>
</feature>
<dbReference type="AlphaFoldDB" id="U5VUH3"/>
<feature type="transmembrane region" description="Helical" evidence="2">
    <location>
        <begin position="12"/>
        <end position="36"/>
    </location>
</feature>
<name>U5VUH3_9ACTN</name>
<dbReference type="HOGENOM" id="CLU_065124_1_0_11"/>
<evidence type="ECO:0000256" key="2">
    <source>
        <dbReference type="SAM" id="Phobius"/>
    </source>
</evidence>
<sequence length="305" mass="31298">MLFAAEVNTYTWGIPGPTFLIIFGAALVGVAVLASIHRRILFSGSRGAQVDRLGPQQVAYLNGGDQLAVYAALGGLRGAGAIASNTDKTLYQSGPLPAGVTPLDSAVYNAAGRRIRSRELSSDQWVMSALQQLRDGLESQGLAVPASRIKIAKLWALAGAFLLLVGVARLVDGLQNDRPVTFLVFALVIALILTISLYRKTRRATHAADKGMTALRRQHDYLSPGHSPSYATYGATGAAMGVALFGAASLYTMDPAFAADAEIQRINASGGTGGYDSGSSSSSCSSSSSSCSGGSSCGGGGGCGG</sequence>
<dbReference type="KEGG" id="afs:AFR_10890"/>
<dbReference type="NCBIfam" id="TIGR04222">
    <property type="entry name" value="near_uncomplex"/>
    <property type="match status" value="1"/>
</dbReference>
<dbReference type="InterPro" id="IPR026467">
    <property type="entry name" value="Ser/Gly_Cys_C_dom"/>
</dbReference>